<dbReference type="Pfam" id="PF02893">
    <property type="entry name" value="GRAM"/>
    <property type="match status" value="1"/>
</dbReference>
<dbReference type="InterPro" id="IPR011993">
    <property type="entry name" value="PH-like_dom_sf"/>
</dbReference>
<name>A0ABV5F5B3_9FLAO</name>
<evidence type="ECO:0000256" key="1">
    <source>
        <dbReference type="SAM" id="Phobius"/>
    </source>
</evidence>
<feature type="domain" description="GRAM" evidence="2">
    <location>
        <begin position="68"/>
        <end position="135"/>
    </location>
</feature>
<organism evidence="3 4">
    <name type="scientific">Formosa undariae</name>
    <dbReference type="NCBI Taxonomy" id="1325436"/>
    <lineage>
        <taxon>Bacteria</taxon>
        <taxon>Pseudomonadati</taxon>
        <taxon>Bacteroidota</taxon>
        <taxon>Flavobacteriia</taxon>
        <taxon>Flavobacteriales</taxon>
        <taxon>Flavobacteriaceae</taxon>
        <taxon>Formosa</taxon>
    </lineage>
</organism>
<keyword evidence="1" id="KW-0812">Transmembrane</keyword>
<dbReference type="EMBL" id="JBHMEZ010000026">
    <property type="protein sequence ID" value="MFB9054628.1"/>
    <property type="molecule type" value="Genomic_DNA"/>
</dbReference>
<evidence type="ECO:0000259" key="2">
    <source>
        <dbReference type="Pfam" id="PF02893"/>
    </source>
</evidence>
<comment type="caution">
    <text evidence="3">The sequence shown here is derived from an EMBL/GenBank/DDBJ whole genome shotgun (WGS) entry which is preliminary data.</text>
</comment>
<dbReference type="InterPro" id="IPR004182">
    <property type="entry name" value="GRAM"/>
</dbReference>
<dbReference type="RefSeq" id="WP_382384268.1">
    <property type="nucleotide sequence ID" value="NZ_JBHMEZ010000026.1"/>
</dbReference>
<dbReference type="Gene3D" id="2.30.29.30">
    <property type="entry name" value="Pleckstrin-homology domain (PH domain)/Phosphotyrosine-binding domain (PTB)"/>
    <property type="match status" value="1"/>
</dbReference>
<evidence type="ECO:0000313" key="4">
    <source>
        <dbReference type="Proteomes" id="UP001589605"/>
    </source>
</evidence>
<proteinExistence type="predicted"/>
<keyword evidence="4" id="KW-1185">Reference proteome</keyword>
<keyword evidence="1" id="KW-1133">Transmembrane helix</keyword>
<feature type="transmembrane region" description="Helical" evidence="1">
    <location>
        <begin position="24"/>
        <end position="44"/>
    </location>
</feature>
<dbReference type="Proteomes" id="UP001589605">
    <property type="component" value="Unassembled WGS sequence"/>
</dbReference>
<evidence type="ECO:0000313" key="3">
    <source>
        <dbReference type="EMBL" id="MFB9054628.1"/>
    </source>
</evidence>
<protein>
    <submittedName>
        <fullName evidence="3">GRAM domain-containing protein</fullName>
    </submittedName>
</protein>
<reference evidence="3 4" key="1">
    <citation type="submission" date="2024-09" db="EMBL/GenBank/DDBJ databases">
        <authorList>
            <person name="Sun Q."/>
            <person name="Mori K."/>
        </authorList>
    </citation>
    <scope>NUCLEOTIDE SEQUENCE [LARGE SCALE GENOMIC DNA]</scope>
    <source>
        <strain evidence="3 4">CECT 8286</strain>
    </source>
</reference>
<keyword evidence="1" id="KW-0472">Membrane</keyword>
<accession>A0ABV5F5B3</accession>
<sequence length="154" mass="17759">MSGLIFGLIVWIYCMQTAKTEIATFLSVFCVLVFSPIAYFKVFWGIKDEISFKEINKTNIKYSSRANHIYNGISVGGNLYLTNNELIFQTNLINFTQKHEFLVNLTEIKIVSYYKTLGIIENGIQIESETNIVEKFIVPQKEKWLNLIKKEISG</sequence>
<gene>
    <name evidence="3" type="ORF">ACFFVB_16185</name>
</gene>